<feature type="compositionally biased region" description="Polar residues" evidence="1">
    <location>
        <begin position="57"/>
        <end position="74"/>
    </location>
</feature>
<dbReference type="AlphaFoldDB" id="A0AAV2E890"/>
<name>A0AAV2E890_9ROSI</name>
<organism evidence="2 3">
    <name type="scientific">Linum trigynum</name>
    <dbReference type="NCBI Taxonomy" id="586398"/>
    <lineage>
        <taxon>Eukaryota</taxon>
        <taxon>Viridiplantae</taxon>
        <taxon>Streptophyta</taxon>
        <taxon>Embryophyta</taxon>
        <taxon>Tracheophyta</taxon>
        <taxon>Spermatophyta</taxon>
        <taxon>Magnoliopsida</taxon>
        <taxon>eudicotyledons</taxon>
        <taxon>Gunneridae</taxon>
        <taxon>Pentapetalae</taxon>
        <taxon>rosids</taxon>
        <taxon>fabids</taxon>
        <taxon>Malpighiales</taxon>
        <taxon>Linaceae</taxon>
        <taxon>Linum</taxon>
    </lineage>
</organism>
<protein>
    <submittedName>
        <fullName evidence="2">Uncharacterized protein</fullName>
    </submittedName>
</protein>
<gene>
    <name evidence="2" type="ORF">LTRI10_LOCUS23231</name>
</gene>
<accession>A0AAV2E890</accession>
<dbReference type="EMBL" id="OZ034817">
    <property type="protein sequence ID" value="CAL1381878.1"/>
    <property type="molecule type" value="Genomic_DNA"/>
</dbReference>
<keyword evidence="3" id="KW-1185">Reference proteome</keyword>
<proteinExistence type="predicted"/>
<evidence type="ECO:0000256" key="1">
    <source>
        <dbReference type="SAM" id="MobiDB-lite"/>
    </source>
</evidence>
<evidence type="ECO:0000313" key="2">
    <source>
        <dbReference type="EMBL" id="CAL1381878.1"/>
    </source>
</evidence>
<dbReference type="Proteomes" id="UP001497516">
    <property type="component" value="Chromosome 4"/>
</dbReference>
<sequence length="182" mass="20129">MESQSSLHPQTDGRLRDKKPAPPPSVKEIQVHVEKLKAQVQALTSALPPPHGLPACSSHQPETTGGSAYPNGTSIPPPPPQPWDLSYLEAHLTLGFMADPGHGKPLARSILDQPNPPNFQMPHHLPEYYDTSDPEDHLSAFQILMPFVGASDATMCKLFPTTLWEWHFNGIYSVAKWHNHLL</sequence>
<reference evidence="2 3" key="1">
    <citation type="submission" date="2024-04" db="EMBL/GenBank/DDBJ databases">
        <authorList>
            <person name="Fracassetti M."/>
        </authorList>
    </citation>
    <scope>NUCLEOTIDE SEQUENCE [LARGE SCALE GENOMIC DNA]</scope>
</reference>
<feature type="region of interest" description="Disordered" evidence="1">
    <location>
        <begin position="1"/>
        <end position="28"/>
    </location>
</feature>
<evidence type="ECO:0000313" key="3">
    <source>
        <dbReference type="Proteomes" id="UP001497516"/>
    </source>
</evidence>
<feature type="compositionally biased region" description="Basic and acidic residues" evidence="1">
    <location>
        <begin position="11"/>
        <end position="20"/>
    </location>
</feature>
<feature type="region of interest" description="Disordered" evidence="1">
    <location>
        <begin position="46"/>
        <end position="77"/>
    </location>
</feature>